<evidence type="ECO:0000313" key="2">
    <source>
        <dbReference type="EMBL" id="KAF0749165.1"/>
    </source>
</evidence>
<dbReference type="AlphaFoldDB" id="A0A6A5AF40"/>
<protein>
    <submittedName>
        <fullName evidence="2">Uncharacterized protein</fullName>
    </submittedName>
</protein>
<dbReference type="Proteomes" id="UP000469452">
    <property type="component" value="Unassembled WGS sequence"/>
</dbReference>
<evidence type="ECO:0000256" key="1">
    <source>
        <dbReference type="SAM" id="MobiDB-lite"/>
    </source>
</evidence>
<feature type="region of interest" description="Disordered" evidence="1">
    <location>
        <begin position="70"/>
        <end position="95"/>
    </location>
</feature>
<feature type="non-terminal residue" evidence="2">
    <location>
        <position position="1"/>
    </location>
</feature>
<sequence>VHTHAFLQASDSTFHLSTKTALRYFHSAAVAPRDKDTFSKHFRGFVILHAFANHPASMLKLCHLLTDQPPPSSPASVTTPDAKAETDAPDDEDRVPRLATECLQGVGLGKRKVTWTKREHGKQPFAMTYFVTDVSHSKLLPYALGVLTSLYEHDARFLLWFLQLDGLDVLVDVLDLELEHQHAPVIPSRVFVLLTTLRLLKESVELHPEAMGVLSANP</sequence>
<dbReference type="EMBL" id="VJMI01012856">
    <property type="protein sequence ID" value="KAF0749165.1"/>
    <property type="molecule type" value="Genomic_DNA"/>
</dbReference>
<organism evidence="2 3">
    <name type="scientific">Aphanomyces astaci</name>
    <name type="common">Crayfish plague agent</name>
    <dbReference type="NCBI Taxonomy" id="112090"/>
    <lineage>
        <taxon>Eukaryota</taxon>
        <taxon>Sar</taxon>
        <taxon>Stramenopiles</taxon>
        <taxon>Oomycota</taxon>
        <taxon>Saprolegniomycetes</taxon>
        <taxon>Saprolegniales</taxon>
        <taxon>Verrucalvaceae</taxon>
        <taxon>Aphanomyces</taxon>
    </lineage>
</organism>
<name>A0A6A5AF40_APHAT</name>
<accession>A0A6A5AF40</accession>
<comment type="caution">
    <text evidence="2">The sequence shown here is derived from an EMBL/GenBank/DDBJ whole genome shotgun (WGS) entry which is preliminary data.</text>
</comment>
<proteinExistence type="predicted"/>
<evidence type="ECO:0000313" key="3">
    <source>
        <dbReference type="Proteomes" id="UP000469452"/>
    </source>
</evidence>
<feature type="non-terminal residue" evidence="2">
    <location>
        <position position="218"/>
    </location>
</feature>
<gene>
    <name evidence="2" type="ORF">AaE_007116</name>
</gene>
<reference evidence="2 3" key="1">
    <citation type="submission" date="2019-06" db="EMBL/GenBank/DDBJ databases">
        <title>Genomics analysis of Aphanomyces spp. identifies a new class of oomycete effector associated with host adaptation.</title>
        <authorList>
            <person name="Gaulin E."/>
        </authorList>
    </citation>
    <scope>NUCLEOTIDE SEQUENCE [LARGE SCALE GENOMIC DNA]</scope>
    <source>
        <strain evidence="2 3">E</strain>
    </source>
</reference>